<evidence type="ECO:0000256" key="6">
    <source>
        <dbReference type="ARBA" id="ARBA00023316"/>
    </source>
</evidence>
<dbReference type="InterPro" id="IPR023346">
    <property type="entry name" value="Lysozyme-like_dom_sf"/>
</dbReference>
<dbReference type="InterPro" id="IPR001638">
    <property type="entry name" value="Solute-binding_3/MltF_N"/>
</dbReference>
<accession>A0AB39UY98</accession>
<dbReference type="GO" id="GO:0009279">
    <property type="term" value="C:cell outer membrane"/>
    <property type="evidence" value="ECO:0007669"/>
    <property type="project" value="UniProtKB-SubCell"/>
</dbReference>
<evidence type="ECO:0000256" key="5">
    <source>
        <dbReference type="ARBA" id="ARBA00023239"/>
    </source>
</evidence>
<dbReference type="Gene3D" id="3.40.190.10">
    <property type="entry name" value="Periplasmic binding protein-like II"/>
    <property type="match status" value="2"/>
</dbReference>
<comment type="catalytic activity">
    <reaction evidence="7">
        <text>Exolytic cleavage of the (1-&gt;4)-beta-glycosidic linkage between N-acetylmuramic acid (MurNAc) and N-acetylglucosamine (GlcNAc) residues in peptidoglycan, from either the reducing or the non-reducing ends of the peptidoglycan chains, with concomitant formation of a 1,6-anhydrobond in the MurNAc residue.</text>
        <dbReference type="EC" id="4.2.2.n1"/>
    </reaction>
</comment>
<dbReference type="RefSeq" id="WP_369602174.1">
    <property type="nucleotide sequence ID" value="NZ_CP154858.1"/>
</dbReference>
<reference evidence="10" key="1">
    <citation type="submission" date="2024-05" db="EMBL/GenBank/DDBJ databases">
        <title>Genome sequencing of novel strain.</title>
        <authorList>
            <person name="Ganbat D."/>
            <person name="Ganbat S."/>
            <person name="Lee S.-J."/>
        </authorList>
    </citation>
    <scope>NUCLEOTIDE SEQUENCE</scope>
    <source>
        <strain evidence="10">SMD15-11</strain>
    </source>
</reference>
<dbReference type="InterPro" id="IPR008258">
    <property type="entry name" value="Transglycosylase_SLT_dom_1"/>
</dbReference>
<evidence type="ECO:0000256" key="8">
    <source>
        <dbReference type="SAM" id="MobiDB-lite"/>
    </source>
</evidence>
<evidence type="ECO:0000256" key="1">
    <source>
        <dbReference type="ARBA" id="ARBA00010333"/>
    </source>
</evidence>
<dbReference type="NCBIfam" id="NF008112">
    <property type="entry name" value="PRK10859.1"/>
    <property type="match status" value="1"/>
</dbReference>
<evidence type="ECO:0000256" key="3">
    <source>
        <dbReference type="ARBA" id="ARBA00023136"/>
    </source>
</evidence>
<dbReference type="GO" id="GO:0016998">
    <property type="term" value="P:cell wall macromolecule catabolic process"/>
    <property type="evidence" value="ECO:0007669"/>
    <property type="project" value="UniProtKB-UniRule"/>
</dbReference>
<keyword evidence="6 7" id="KW-0961">Cell wall biogenesis/degradation</keyword>
<dbReference type="SMART" id="SM00062">
    <property type="entry name" value="PBPb"/>
    <property type="match status" value="1"/>
</dbReference>
<sequence>MKVVFRFFLATLFATLVQGCTEPSQMDLLRKEGRLHWVTLNSPTTYYENRDGEPEGLEYELAKGFAEYLGVRLNVIVAESADEMFAQLDKGYAHLAGAGITQQGAQLKSPGYRFGPAYMQVQPTLVYRSGSERPTQPGDLKGKVVWLDIHTPHFDVIREALSGVEGLTLAPVEMDDSELLNALDSGDTELVVVDSNLFEVKQALYPRARFAFHLTPPMPVSWVFPPKTSEELVRAAEKYFKTIEENGTLIQMTERYFGHLKQLNYVGARTFLRHIEKRLPRYEPHLRQAAAEYNLDWRLLAAIGYQESHWRPYAVSPTGVKGFMMLTLPTAREMGIKNRLNPVQSIWGGARYFASLKSRIPERIPEPDRTWFALAAYNVGLGHLEDARVITQMRGGDPDKWVDVKDSLPLLQQKSWYRQTRHGYARGWEPVQYVQNIRRYYDVLTWMTQSDETLTASATPLNPLPSGEDTADRESDEALPEPLPPTMRWDIPLL</sequence>
<feature type="region of interest" description="Disordered" evidence="8">
    <location>
        <begin position="456"/>
        <end position="494"/>
    </location>
</feature>
<keyword evidence="2 7" id="KW-0732">Signal</keyword>
<dbReference type="Gene3D" id="1.10.530.10">
    <property type="match status" value="1"/>
</dbReference>
<evidence type="ECO:0000256" key="2">
    <source>
        <dbReference type="ARBA" id="ARBA00022729"/>
    </source>
</evidence>
<keyword evidence="4 7" id="KW-0998">Cell outer membrane</keyword>
<feature type="active site" evidence="7">
    <location>
        <position position="307"/>
    </location>
</feature>
<comment type="similarity">
    <text evidence="7">In the N-terminal section; belongs to the bacterial solute-binding protein 3 family.</text>
</comment>
<feature type="compositionally biased region" description="Acidic residues" evidence="8">
    <location>
        <begin position="469"/>
        <end position="479"/>
    </location>
</feature>
<dbReference type="PANTHER" id="PTHR35936:SF32">
    <property type="entry name" value="MEMBRANE-BOUND LYTIC MUREIN TRANSGLYCOSYLASE F"/>
    <property type="match status" value="1"/>
</dbReference>
<dbReference type="GO" id="GO:0008933">
    <property type="term" value="F:peptidoglycan lytic transglycosylase activity"/>
    <property type="evidence" value="ECO:0007669"/>
    <property type="project" value="UniProtKB-UniRule"/>
</dbReference>
<comment type="domain">
    <text evidence="7">The N-terminal domain does not have lytic activity and probably modulates enzymatic activity. The C-terminal domain is the catalytic active domain.</text>
</comment>
<dbReference type="KEGG" id="tcd:AAIA72_04185"/>
<evidence type="ECO:0000256" key="7">
    <source>
        <dbReference type="HAMAP-Rule" id="MF_02016"/>
    </source>
</evidence>
<dbReference type="AlphaFoldDB" id="A0AB39UY98"/>
<dbReference type="InterPro" id="IPR023703">
    <property type="entry name" value="MltF"/>
</dbReference>
<keyword evidence="5 7" id="KW-0456">Lyase</keyword>
<dbReference type="HAMAP" id="MF_02016">
    <property type="entry name" value="MltF"/>
    <property type="match status" value="1"/>
</dbReference>
<comment type="similarity">
    <text evidence="1">Belongs to the bacterial solute-binding protein 3 family.</text>
</comment>
<comment type="function">
    <text evidence="7">Murein-degrading enzyme that degrades murein glycan strands and insoluble, high-molecular weight murein sacculi, with the concomitant formation of a 1,6-anhydromuramoyl product. Lytic transglycosylases (LTs) play an integral role in the metabolism of the peptidoglycan (PG) sacculus. Their lytic action creates space within the PG sacculus to allow for its expansion as well as for the insertion of various structures such as secretion systems and flagella.</text>
</comment>
<comment type="subcellular location">
    <subcellularLocation>
        <location evidence="7">Cell outer membrane</location>
        <topology evidence="7">Peripheral membrane protein</topology>
    </subcellularLocation>
    <text evidence="7">Attached to the inner leaflet of the outer membrane.</text>
</comment>
<dbReference type="CDD" id="cd01009">
    <property type="entry name" value="PBP2_YfhD_N"/>
    <property type="match status" value="1"/>
</dbReference>
<comment type="similarity">
    <text evidence="7">In the C-terminal section; belongs to the transglycosylase Slt family.</text>
</comment>
<proteinExistence type="inferred from homology"/>
<dbReference type="PROSITE" id="PS51257">
    <property type="entry name" value="PROKAR_LIPOPROTEIN"/>
    <property type="match status" value="1"/>
</dbReference>
<feature type="region of interest" description="LT domain" evidence="7">
    <location>
        <begin position="261"/>
        <end position="494"/>
    </location>
</feature>
<dbReference type="GO" id="GO:0071555">
    <property type="term" value="P:cell wall organization"/>
    <property type="evidence" value="ECO:0007669"/>
    <property type="project" value="UniProtKB-KW"/>
</dbReference>
<dbReference type="CDD" id="cd13403">
    <property type="entry name" value="MLTF-like"/>
    <property type="match status" value="1"/>
</dbReference>
<protein>
    <recommendedName>
        <fullName evidence="7">Membrane-bound lytic murein transglycosylase F</fullName>
        <ecNumber evidence="7">4.2.2.n1</ecNumber>
    </recommendedName>
    <alternativeName>
        <fullName evidence="7">Murein lyase F</fullName>
    </alternativeName>
</protein>
<name>A0AB39UY98_9GAMM</name>
<dbReference type="EMBL" id="CP154858">
    <property type="protein sequence ID" value="XDT73180.1"/>
    <property type="molecule type" value="Genomic_DNA"/>
</dbReference>
<dbReference type="Pfam" id="PF00497">
    <property type="entry name" value="SBP_bac_3"/>
    <property type="match status" value="1"/>
</dbReference>
<evidence type="ECO:0000259" key="9">
    <source>
        <dbReference type="SMART" id="SM00062"/>
    </source>
</evidence>
<dbReference type="SUPFAM" id="SSF53955">
    <property type="entry name" value="Lysozyme-like"/>
    <property type="match status" value="1"/>
</dbReference>
<dbReference type="EC" id="4.2.2.n1" evidence="7"/>
<comment type="caution">
    <text evidence="7">Lacks conserved residue(s) required for the propagation of feature annotation.</text>
</comment>
<gene>
    <name evidence="7 10" type="primary">mltF</name>
    <name evidence="10" type="ORF">AAIA72_04185</name>
</gene>
<evidence type="ECO:0000256" key="4">
    <source>
        <dbReference type="ARBA" id="ARBA00023237"/>
    </source>
</evidence>
<dbReference type="Pfam" id="PF01464">
    <property type="entry name" value="SLT"/>
    <property type="match status" value="1"/>
</dbReference>
<keyword evidence="3 7" id="KW-0472">Membrane</keyword>
<dbReference type="PANTHER" id="PTHR35936">
    <property type="entry name" value="MEMBRANE-BOUND LYTIC MUREIN TRANSGLYCOSYLASE F"/>
    <property type="match status" value="1"/>
</dbReference>
<evidence type="ECO:0000313" key="10">
    <source>
        <dbReference type="EMBL" id="XDT73180.1"/>
    </source>
</evidence>
<dbReference type="SUPFAM" id="SSF53850">
    <property type="entry name" value="Periplasmic binding protein-like II"/>
    <property type="match status" value="1"/>
</dbReference>
<organism evidence="10">
    <name type="scientific">Thermohahella caldifontis</name>
    <dbReference type="NCBI Taxonomy" id="3142973"/>
    <lineage>
        <taxon>Bacteria</taxon>
        <taxon>Pseudomonadati</taxon>
        <taxon>Pseudomonadota</taxon>
        <taxon>Gammaproteobacteria</taxon>
        <taxon>Oceanospirillales</taxon>
        <taxon>Hahellaceae</taxon>
        <taxon>Thermohahella</taxon>
    </lineage>
</organism>
<feature type="domain" description="Solute-binding protein family 3/N-terminal" evidence="9">
    <location>
        <begin position="39"/>
        <end position="260"/>
    </location>
</feature>